<evidence type="ECO:0000313" key="2">
    <source>
        <dbReference type="Proteomes" id="UP000020735"/>
    </source>
</evidence>
<dbReference type="EMBL" id="JEXJ01000059">
    <property type="protein sequence ID" value="EXC48403.1"/>
    <property type="molecule type" value="Genomic_DNA"/>
</dbReference>
<accession>A0A009S4F4</accession>
<proteinExistence type="predicted"/>
<name>A0A009S4F4_ACIBA</name>
<organism evidence="1 2">
    <name type="scientific">Acinetobacter baumannii 99063</name>
    <dbReference type="NCBI Taxonomy" id="1310630"/>
    <lineage>
        <taxon>Bacteria</taxon>
        <taxon>Pseudomonadati</taxon>
        <taxon>Pseudomonadota</taxon>
        <taxon>Gammaproteobacteria</taxon>
        <taxon>Moraxellales</taxon>
        <taxon>Moraxellaceae</taxon>
        <taxon>Acinetobacter</taxon>
        <taxon>Acinetobacter calcoaceticus/baumannii complex</taxon>
    </lineage>
</organism>
<gene>
    <name evidence="1" type="ORF">J529_2994</name>
</gene>
<dbReference type="RefSeq" id="WP_228131237.1">
    <property type="nucleotide sequence ID" value="NZ_JEXJ01000059.1"/>
</dbReference>
<reference evidence="1 2" key="1">
    <citation type="submission" date="2014-02" db="EMBL/GenBank/DDBJ databases">
        <title>Comparative genomics and transcriptomics to identify genetic mechanisms underlying the emergence of carbapenem resistant Acinetobacter baumannii (CRAb).</title>
        <authorList>
            <person name="Harris A.D."/>
            <person name="Johnson K.J."/>
            <person name="George J."/>
            <person name="Shefchek K."/>
            <person name="Daugherty S.C."/>
            <person name="Parankush S."/>
            <person name="Sadzewicz L."/>
            <person name="Tallon L."/>
            <person name="Sengamalay N."/>
            <person name="Hazen T.H."/>
            <person name="Rasko D.A."/>
        </authorList>
    </citation>
    <scope>NUCLEOTIDE SEQUENCE [LARGE SCALE GENOMIC DNA]</scope>
    <source>
        <strain evidence="1 2">99063</strain>
    </source>
</reference>
<dbReference type="PATRIC" id="fig|1310630.3.peg.2921"/>
<sequence>MSLAFGGPIGLARDLITDTLVGEPLAQGSDVLKNEVTAVVRDTSYDTVSGYTSNSTKQQLSGLTDPASQTALQVSEQLQRTKDGVGFLASVVLGAGGIAKTAKIDGNEVEVSTAGIGSRGELTKPYDPVQTRNDLEVVHGSENVKSTTVPPYNAKNVKLAGQRHPVTGVVFDNKGYPVFDDIARYDTNLINKGYSNLSYTKQMELASKDLWNAIQRGEVNSSQFSSSQLRQIQSGSSKIDDYTWHHHQDNGRMQLVPEWEHSKTGHIGGDAMQGGK</sequence>
<protein>
    <submittedName>
        <fullName evidence="1">A nuclease of the HNH/ENDO VII superwith conserved WHH family protein</fullName>
    </submittedName>
</protein>
<comment type="caution">
    <text evidence="1">The sequence shown here is derived from an EMBL/GenBank/DDBJ whole genome shotgun (WGS) entry which is preliminary data.</text>
</comment>
<dbReference type="Proteomes" id="UP000020735">
    <property type="component" value="Unassembled WGS sequence"/>
</dbReference>
<evidence type="ECO:0000313" key="1">
    <source>
        <dbReference type="EMBL" id="EXC48403.1"/>
    </source>
</evidence>
<dbReference type="Pfam" id="PF12639">
    <property type="entry name" value="Colicin-DNase"/>
    <property type="match status" value="1"/>
</dbReference>
<dbReference type="AlphaFoldDB" id="A0A009S4F4"/>